<name>A0A917LY16_9MICC</name>
<evidence type="ECO:0000313" key="1">
    <source>
        <dbReference type="EMBL" id="GGG64642.1"/>
    </source>
</evidence>
<organism evidence="1 2">
    <name type="scientific">Kocuria dechangensis</name>
    <dbReference type="NCBI Taxonomy" id="1176249"/>
    <lineage>
        <taxon>Bacteria</taxon>
        <taxon>Bacillati</taxon>
        <taxon>Actinomycetota</taxon>
        <taxon>Actinomycetes</taxon>
        <taxon>Micrococcales</taxon>
        <taxon>Micrococcaceae</taxon>
        <taxon>Kocuria</taxon>
    </lineage>
</organism>
<accession>A0A917LY16</accession>
<sequence>MDDRASTIPFLFTVHLAYPDGQEHGHRSFVFRAHSAQEAWVQWARPWAGQVLVQVQDEEDRAVLEDEEGFTLPAARFHLSFVTAISCDEEFAQAYEDAADMPELWEEDLARERGAVLIDEHGQLLPGWRDRGPLQIRQAVTVLEYRGLVPGSPGMLSDPVRWSDVEVDSGLAAGGDLLVVGEEQALRFERGDGVVDSEGVVRPNWIAPGSDGYTGESRYLVRWVFDVANHVDVEALYEECGDSISAQLLEMEGDVGEDPDEGNPYAVEVQMQSARESLLQELLERTWRPSTPAGADPAEAEAPEAGPEVAGFTMLLPYDPRSVAEMMPGPDRRIGQITAVMRTTIVATDPLEWPALAGFVGEPGYRVTCALGTPDGEAWSRHEGLWSRLTERFRQARAAVALARLEELVEVSEREPAESAAQDAQIIADLRTADGHGRIYLAEPEGTVHLIEHTLAGTFGWRLLQVPAKTVRALVGNSDDPWIPRYNDPALGQRRNPWAG</sequence>
<dbReference type="EMBL" id="BMEQ01000019">
    <property type="protein sequence ID" value="GGG64642.1"/>
    <property type="molecule type" value="Genomic_DNA"/>
</dbReference>
<dbReference type="AlphaFoldDB" id="A0A917LY16"/>
<proteinExistence type="predicted"/>
<dbReference type="Proteomes" id="UP000638848">
    <property type="component" value="Unassembled WGS sequence"/>
</dbReference>
<reference evidence="1" key="1">
    <citation type="journal article" date="2014" name="Int. J. Syst. Evol. Microbiol.">
        <title>Complete genome sequence of Corynebacterium casei LMG S-19264T (=DSM 44701T), isolated from a smear-ripened cheese.</title>
        <authorList>
            <consortium name="US DOE Joint Genome Institute (JGI-PGF)"/>
            <person name="Walter F."/>
            <person name="Albersmeier A."/>
            <person name="Kalinowski J."/>
            <person name="Ruckert C."/>
        </authorList>
    </citation>
    <scope>NUCLEOTIDE SEQUENCE</scope>
    <source>
        <strain evidence="1">CGMCC 1.12187</strain>
    </source>
</reference>
<dbReference type="RefSeq" id="WP_188538710.1">
    <property type="nucleotide sequence ID" value="NZ_BMEQ01000019.1"/>
</dbReference>
<reference evidence="1" key="2">
    <citation type="submission" date="2020-09" db="EMBL/GenBank/DDBJ databases">
        <authorList>
            <person name="Sun Q."/>
            <person name="Zhou Y."/>
        </authorList>
    </citation>
    <scope>NUCLEOTIDE SEQUENCE</scope>
    <source>
        <strain evidence="1">CGMCC 1.12187</strain>
    </source>
</reference>
<protein>
    <submittedName>
        <fullName evidence="1">Uncharacterized protein</fullName>
    </submittedName>
</protein>
<evidence type="ECO:0000313" key="2">
    <source>
        <dbReference type="Proteomes" id="UP000638848"/>
    </source>
</evidence>
<comment type="caution">
    <text evidence="1">The sequence shown here is derived from an EMBL/GenBank/DDBJ whole genome shotgun (WGS) entry which is preliminary data.</text>
</comment>
<keyword evidence="2" id="KW-1185">Reference proteome</keyword>
<gene>
    <name evidence="1" type="ORF">GCM10011374_30400</name>
</gene>